<dbReference type="InterPro" id="IPR011893">
    <property type="entry name" value="Selenoprotein_Rdx-typ"/>
</dbReference>
<dbReference type="PaxDb" id="35128-Thaps25730"/>
<keyword evidence="1" id="KW-0676">Redox-active center</keyword>
<keyword evidence="4" id="KW-1185">Reference proteome</keyword>
<dbReference type="RefSeq" id="XP_002294868.1">
    <property type="nucleotide sequence ID" value="XM_002294832.1"/>
</dbReference>
<dbReference type="KEGG" id="tps:THAPSDRAFT_25730"/>
<evidence type="ECO:0000313" key="3">
    <source>
        <dbReference type="EMBL" id="EED87648.1"/>
    </source>
</evidence>
<gene>
    <name evidence="3" type="ORF">THAPSDRAFT_25730</name>
</gene>
<evidence type="ECO:0000256" key="2">
    <source>
        <dbReference type="SAM" id="MobiDB-lite"/>
    </source>
</evidence>
<proteinExistence type="predicted"/>
<dbReference type="Gene3D" id="3.40.30.10">
    <property type="entry name" value="Glutaredoxin"/>
    <property type="match status" value="1"/>
</dbReference>
<dbReference type="HOGENOM" id="CLU_671757_0_0_1"/>
<dbReference type="EMBL" id="CM000653">
    <property type="protein sequence ID" value="EED87648.1"/>
    <property type="molecule type" value="Genomic_DNA"/>
</dbReference>
<dbReference type="SUPFAM" id="SSF52833">
    <property type="entry name" value="Thioredoxin-like"/>
    <property type="match status" value="1"/>
</dbReference>
<evidence type="ECO:0000313" key="4">
    <source>
        <dbReference type="Proteomes" id="UP000001449"/>
    </source>
</evidence>
<dbReference type="GeneID" id="7442839"/>
<feature type="compositionally biased region" description="Basic and acidic residues" evidence="2">
    <location>
        <begin position="203"/>
        <end position="233"/>
    </location>
</feature>
<dbReference type="InterPro" id="IPR036249">
    <property type="entry name" value="Thioredoxin-like_sf"/>
</dbReference>
<dbReference type="AlphaFoldDB" id="B8CFL1"/>
<reference evidence="3 4" key="1">
    <citation type="journal article" date="2004" name="Science">
        <title>The genome of the diatom Thalassiosira pseudonana: ecology, evolution, and metabolism.</title>
        <authorList>
            <person name="Armbrust E.V."/>
            <person name="Berges J.A."/>
            <person name="Bowler C."/>
            <person name="Green B.R."/>
            <person name="Martinez D."/>
            <person name="Putnam N.H."/>
            <person name="Zhou S."/>
            <person name="Allen A.E."/>
            <person name="Apt K.E."/>
            <person name="Bechner M."/>
            <person name="Brzezinski M.A."/>
            <person name="Chaal B.K."/>
            <person name="Chiovitti A."/>
            <person name="Davis A.K."/>
            <person name="Demarest M.S."/>
            <person name="Detter J.C."/>
            <person name="Glavina T."/>
            <person name="Goodstein D."/>
            <person name="Hadi M.Z."/>
            <person name="Hellsten U."/>
            <person name="Hildebrand M."/>
            <person name="Jenkins B.D."/>
            <person name="Jurka J."/>
            <person name="Kapitonov V.V."/>
            <person name="Kroger N."/>
            <person name="Lau W.W."/>
            <person name="Lane T.W."/>
            <person name="Larimer F.W."/>
            <person name="Lippmeier J.C."/>
            <person name="Lucas S."/>
            <person name="Medina M."/>
            <person name="Montsant A."/>
            <person name="Obornik M."/>
            <person name="Parker M.S."/>
            <person name="Palenik B."/>
            <person name="Pazour G.J."/>
            <person name="Richardson P.M."/>
            <person name="Rynearson T.A."/>
            <person name="Saito M.A."/>
            <person name="Schwartz D.C."/>
            <person name="Thamatrakoln K."/>
            <person name="Valentin K."/>
            <person name="Vardi A."/>
            <person name="Wilkerson F.P."/>
            <person name="Rokhsar D.S."/>
        </authorList>
    </citation>
    <scope>NUCLEOTIDE SEQUENCE [LARGE SCALE GENOMIC DNA]</scope>
    <source>
        <strain evidence="3 4">CCMP1335</strain>
    </source>
</reference>
<evidence type="ECO:0000256" key="1">
    <source>
        <dbReference type="ARBA" id="ARBA00023284"/>
    </source>
</evidence>
<dbReference type="Proteomes" id="UP000001449">
    <property type="component" value="Chromosome 22"/>
</dbReference>
<organism evidence="3 4">
    <name type="scientific">Thalassiosira pseudonana</name>
    <name type="common">Marine diatom</name>
    <name type="synonym">Cyclotella nana</name>
    <dbReference type="NCBI Taxonomy" id="35128"/>
    <lineage>
        <taxon>Eukaryota</taxon>
        <taxon>Sar</taxon>
        <taxon>Stramenopiles</taxon>
        <taxon>Ochrophyta</taxon>
        <taxon>Bacillariophyta</taxon>
        <taxon>Coscinodiscophyceae</taxon>
        <taxon>Thalassiosirophycidae</taxon>
        <taxon>Thalassiosirales</taxon>
        <taxon>Thalassiosiraceae</taxon>
        <taxon>Thalassiosira</taxon>
    </lineage>
</organism>
<name>B8CFL1_THAPS</name>
<dbReference type="PANTHER" id="PTHR36417:SF2">
    <property type="entry name" value="SELENOPROTEIN DOMAIN PROTEIN (AFU_ORTHOLOGUE AFUA_1G05220)"/>
    <property type="match status" value="1"/>
</dbReference>
<dbReference type="Pfam" id="PF10262">
    <property type="entry name" value="Rdx"/>
    <property type="match status" value="1"/>
</dbReference>
<accession>B8CFL1</accession>
<reference evidence="3 4" key="2">
    <citation type="journal article" date="2008" name="Nature">
        <title>The Phaeodactylum genome reveals the evolutionary history of diatom genomes.</title>
        <authorList>
            <person name="Bowler C."/>
            <person name="Allen A.E."/>
            <person name="Badger J.H."/>
            <person name="Grimwood J."/>
            <person name="Jabbari K."/>
            <person name="Kuo A."/>
            <person name="Maheswari U."/>
            <person name="Martens C."/>
            <person name="Maumus F."/>
            <person name="Otillar R.P."/>
            <person name="Rayko E."/>
            <person name="Salamov A."/>
            <person name="Vandepoele K."/>
            <person name="Beszteri B."/>
            <person name="Gruber A."/>
            <person name="Heijde M."/>
            <person name="Katinka M."/>
            <person name="Mock T."/>
            <person name="Valentin K."/>
            <person name="Verret F."/>
            <person name="Berges J.A."/>
            <person name="Brownlee C."/>
            <person name="Cadoret J.P."/>
            <person name="Chiovitti A."/>
            <person name="Choi C.J."/>
            <person name="Coesel S."/>
            <person name="De Martino A."/>
            <person name="Detter J.C."/>
            <person name="Durkin C."/>
            <person name="Falciatore A."/>
            <person name="Fournet J."/>
            <person name="Haruta M."/>
            <person name="Huysman M.J."/>
            <person name="Jenkins B.D."/>
            <person name="Jiroutova K."/>
            <person name="Jorgensen R.E."/>
            <person name="Joubert Y."/>
            <person name="Kaplan A."/>
            <person name="Kroger N."/>
            <person name="Kroth P.G."/>
            <person name="La Roche J."/>
            <person name="Lindquist E."/>
            <person name="Lommer M."/>
            <person name="Martin-Jezequel V."/>
            <person name="Lopez P.J."/>
            <person name="Lucas S."/>
            <person name="Mangogna M."/>
            <person name="McGinnis K."/>
            <person name="Medlin L.K."/>
            <person name="Montsant A."/>
            <person name="Oudot-Le Secq M.P."/>
            <person name="Napoli C."/>
            <person name="Obornik M."/>
            <person name="Parker M.S."/>
            <person name="Petit J.L."/>
            <person name="Porcel B.M."/>
            <person name="Poulsen N."/>
            <person name="Robison M."/>
            <person name="Rychlewski L."/>
            <person name="Rynearson T.A."/>
            <person name="Schmutz J."/>
            <person name="Shapiro H."/>
            <person name="Siaut M."/>
            <person name="Stanley M."/>
            <person name="Sussman M.R."/>
            <person name="Taylor A.R."/>
            <person name="Vardi A."/>
            <person name="von Dassow P."/>
            <person name="Vyverman W."/>
            <person name="Willis A."/>
            <person name="Wyrwicz L.S."/>
            <person name="Rokhsar D.S."/>
            <person name="Weissenbach J."/>
            <person name="Armbrust E.V."/>
            <person name="Green B.R."/>
            <person name="Van de Peer Y."/>
            <person name="Grigoriev I.V."/>
        </authorList>
    </citation>
    <scope>NUCLEOTIDE SEQUENCE [LARGE SCALE GENOMIC DNA]</scope>
    <source>
        <strain evidence="3 4">CCMP1335</strain>
    </source>
</reference>
<sequence length="410" mass="45769">MLVRSFGKVLGVSALGFFHHTITHHHQMMMCHAFVVVPDLGWKSGAVSRGEHVMCMSSSLSPSDSNSLPEQPAPTDGMHISIEYCSACLWMLRSTWIASELLTTFAKEKKLASISLIPKSPPLSPGGIFRIRACSGSSDKLYIDESETDVEVKVLWDRSVEGRFPESKEVKQLVRDVVNSDRDLGHSDKKKGQSSDNANDDGSNDKPQVDCIECKERESEELSPKETKQKKSDTQTTSEEADEQTATYDPAFYERNRVTIEYSTGPSISSPDNTLHRATWYSSELLSMVYERNAWWKTHQQERDGSADEGADTEMPFAVDRVTLIPNRDECGVLIVDILLLSAALFSLQRIQLNDDVVLYDKQSSTSNECLDASELRACVADRDSDANKAVLELMGDDEAEDARRYFGVF</sequence>
<feature type="region of interest" description="Disordered" evidence="2">
    <location>
        <begin position="178"/>
        <end position="250"/>
    </location>
</feature>
<feature type="compositionally biased region" description="Basic and acidic residues" evidence="2">
    <location>
        <begin position="178"/>
        <end position="193"/>
    </location>
</feature>
<dbReference type="PANTHER" id="PTHR36417">
    <property type="entry name" value="SELENOPROTEIN DOMAIN PROTEIN (AFU_ORTHOLOGUE AFUA_1G05220)"/>
    <property type="match status" value="1"/>
</dbReference>
<protein>
    <submittedName>
        <fullName evidence="3">Uncharacterized protein</fullName>
    </submittedName>
</protein>
<dbReference type="InParanoid" id="B8CFL1"/>